<organism evidence="2 3">
    <name type="scientific">Planobispora rosea</name>
    <dbReference type="NCBI Taxonomy" id="35762"/>
    <lineage>
        <taxon>Bacteria</taxon>
        <taxon>Bacillati</taxon>
        <taxon>Actinomycetota</taxon>
        <taxon>Actinomycetes</taxon>
        <taxon>Streptosporangiales</taxon>
        <taxon>Streptosporangiaceae</taxon>
        <taxon>Planobispora</taxon>
    </lineage>
</organism>
<dbReference type="AlphaFoldDB" id="A0A8J3S671"/>
<feature type="compositionally biased region" description="Basic and acidic residues" evidence="1">
    <location>
        <begin position="113"/>
        <end position="126"/>
    </location>
</feature>
<feature type="compositionally biased region" description="Basic and acidic residues" evidence="1">
    <location>
        <begin position="81"/>
        <end position="91"/>
    </location>
</feature>
<gene>
    <name evidence="2" type="ORF">Pro02_59470</name>
</gene>
<protein>
    <submittedName>
        <fullName evidence="2">Uncharacterized protein</fullName>
    </submittedName>
</protein>
<name>A0A8J3S671_PLARO</name>
<keyword evidence="3" id="KW-1185">Reference proteome</keyword>
<sequence length="126" mass="13930">MDLLWNMGLLDRRIVLDYWDNSGLYPENPTVSEIYVNMRHVGVLPTGTSGGLPILDSGTLSPLLMRREPAGAARRRPAPSPRKDGPAERGEVGTAYDRGAAAHGTCRTARPPPDADPRDRRREQRE</sequence>
<proteinExistence type="predicted"/>
<evidence type="ECO:0000313" key="3">
    <source>
        <dbReference type="Proteomes" id="UP000655044"/>
    </source>
</evidence>
<dbReference type="EMBL" id="BOOI01000061">
    <property type="protein sequence ID" value="GIH87539.1"/>
    <property type="molecule type" value="Genomic_DNA"/>
</dbReference>
<evidence type="ECO:0000256" key="1">
    <source>
        <dbReference type="SAM" id="MobiDB-lite"/>
    </source>
</evidence>
<feature type="region of interest" description="Disordered" evidence="1">
    <location>
        <begin position="46"/>
        <end position="126"/>
    </location>
</feature>
<evidence type="ECO:0000313" key="2">
    <source>
        <dbReference type="EMBL" id="GIH87539.1"/>
    </source>
</evidence>
<dbReference type="Proteomes" id="UP000655044">
    <property type="component" value="Unassembled WGS sequence"/>
</dbReference>
<reference evidence="2" key="1">
    <citation type="submission" date="2021-01" db="EMBL/GenBank/DDBJ databases">
        <title>Whole genome shotgun sequence of Planobispora rosea NBRC 15558.</title>
        <authorList>
            <person name="Komaki H."/>
            <person name="Tamura T."/>
        </authorList>
    </citation>
    <scope>NUCLEOTIDE SEQUENCE</scope>
    <source>
        <strain evidence="2">NBRC 15558</strain>
    </source>
</reference>
<comment type="caution">
    <text evidence="2">The sequence shown here is derived from an EMBL/GenBank/DDBJ whole genome shotgun (WGS) entry which is preliminary data.</text>
</comment>
<accession>A0A8J3S671</accession>